<dbReference type="AlphaFoldDB" id="A0A1F5R7T7"/>
<evidence type="ECO:0000313" key="1">
    <source>
        <dbReference type="EMBL" id="OGF10512.1"/>
    </source>
</evidence>
<organism evidence="1 2">
    <name type="scientific">Candidatus Edwardsbacteria bacterium GWF2_54_11</name>
    <dbReference type="NCBI Taxonomy" id="1817851"/>
    <lineage>
        <taxon>Bacteria</taxon>
        <taxon>Candidatus Edwardsiibacteriota</taxon>
    </lineage>
</organism>
<accession>A0A1F5R7T7</accession>
<proteinExistence type="predicted"/>
<name>A0A1F5R7T7_9BACT</name>
<evidence type="ECO:0000313" key="2">
    <source>
        <dbReference type="Proteomes" id="UP000177230"/>
    </source>
</evidence>
<reference evidence="1 2" key="1">
    <citation type="journal article" date="2016" name="Nat. Commun.">
        <title>Thousands of microbial genomes shed light on interconnected biogeochemical processes in an aquifer system.</title>
        <authorList>
            <person name="Anantharaman K."/>
            <person name="Brown C.T."/>
            <person name="Hug L.A."/>
            <person name="Sharon I."/>
            <person name="Castelle C.J."/>
            <person name="Probst A.J."/>
            <person name="Thomas B.C."/>
            <person name="Singh A."/>
            <person name="Wilkins M.J."/>
            <person name="Karaoz U."/>
            <person name="Brodie E.L."/>
            <person name="Williams K.H."/>
            <person name="Hubbard S.S."/>
            <person name="Banfield J.F."/>
        </authorList>
    </citation>
    <scope>NUCLEOTIDE SEQUENCE [LARGE SCALE GENOMIC DNA]</scope>
</reference>
<protein>
    <submittedName>
        <fullName evidence="1">Uncharacterized protein</fullName>
    </submittedName>
</protein>
<dbReference type="Proteomes" id="UP000177230">
    <property type="component" value="Unassembled WGS sequence"/>
</dbReference>
<sequence>MASSGNQAQKYKCPCGKSYYTVHSYYDQAGLFDEHWEMNCCRCKQRYQLSSLLKESGRGLNEAYLWAPINIFSELAIVEDQLHRAQGDMLALARELYLDRWLGHFSGVKARKDIWRRLTDGGKREPSYRLFVRSAPRDNLEDYLQRYFHYFNVDHILEKLGVRDIRLDEMKGRIAELQTGRERAQGLLRMEGFAGRSEYRWGSSIKTDRRV</sequence>
<dbReference type="EMBL" id="MFFM01000038">
    <property type="protein sequence ID" value="OGF10512.1"/>
    <property type="molecule type" value="Genomic_DNA"/>
</dbReference>
<gene>
    <name evidence="1" type="ORF">A2024_09195</name>
</gene>
<comment type="caution">
    <text evidence="1">The sequence shown here is derived from an EMBL/GenBank/DDBJ whole genome shotgun (WGS) entry which is preliminary data.</text>
</comment>